<comment type="caution">
    <text evidence="1">The sequence shown here is derived from an EMBL/GenBank/DDBJ whole genome shotgun (WGS) entry which is preliminary data.</text>
</comment>
<dbReference type="EMBL" id="LXMA01000010">
    <property type="protein sequence ID" value="OAT73692.1"/>
    <property type="molecule type" value="Genomic_DNA"/>
</dbReference>
<organism evidence="1 2">
    <name type="scientific">Parageobacillus thermoglucosidasius</name>
    <name type="common">Geobacillus thermoglucosidasius</name>
    <dbReference type="NCBI Taxonomy" id="1426"/>
    <lineage>
        <taxon>Bacteria</taxon>
        <taxon>Bacillati</taxon>
        <taxon>Bacillota</taxon>
        <taxon>Bacilli</taxon>
        <taxon>Bacillales</taxon>
        <taxon>Anoxybacillaceae</taxon>
        <taxon>Parageobacillus</taxon>
    </lineage>
</organism>
<name>A0A1B7KUF1_PARTM</name>
<dbReference type="Proteomes" id="UP000078290">
    <property type="component" value="Unassembled WGS sequence"/>
</dbReference>
<gene>
    <name evidence="1" type="ORF">A7K69_18355</name>
</gene>
<dbReference type="RefSeq" id="WP_064550744.1">
    <property type="nucleotide sequence ID" value="NZ_LXMA01000010.1"/>
</dbReference>
<accession>A0A1B7KUF1</accession>
<evidence type="ECO:0000313" key="1">
    <source>
        <dbReference type="EMBL" id="OAT73692.1"/>
    </source>
</evidence>
<reference evidence="2" key="1">
    <citation type="submission" date="2016-05" db="EMBL/GenBank/DDBJ databases">
        <authorList>
            <person name="Wang W."/>
            <person name="Zhu L."/>
        </authorList>
    </citation>
    <scope>NUCLEOTIDE SEQUENCE [LARGE SCALE GENOMIC DNA]</scope>
    <source>
        <strain evidence="2">W-2</strain>
    </source>
</reference>
<protein>
    <submittedName>
        <fullName evidence="1">Uncharacterized protein</fullName>
    </submittedName>
</protein>
<dbReference type="AlphaFoldDB" id="A0A1B7KUF1"/>
<proteinExistence type="predicted"/>
<sequence>MREAAEQSTLLMALELAVKAELHQRFEKRKSSKLNAYCHHCLSPFARFQLIVSSLAAQSKFGKQMRQLLSMLVEKPIAVLEAENKKRNGPAKKSFTDGIINTF</sequence>
<evidence type="ECO:0000313" key="2">
    <source>
        <dbReference type="Proteomes" id="UP000078290"/>
    </source>
</evidence>